<sequence>MKGEIVNIQTERLELVALTPTQLEWWLNDCHRLECELNCLYRAEPMEGLFRRIAAGQLAAAERDPGTMSGTASGF</sequence>
<keyword evidence="2" id="KW-1185">Reference proteome</keyword>
<reference evidence="1 2" key="2">
    <citation type="submission" date="2009-02" db="EMBL/GenBank/DDBJ databases">
        <title>Draft genome sequence of Clostridium asparagiforme (DSM 15981).</title>
        <authorList>
            <person name="Sudarsanam P."/>
            <person name="Ley R."/>
            <person name="Guruge J."/>
            <person name="Turnbaugh P.J."/>
            <person name="Mahowald M."/>
            <person name="Liep D."/>
            <person name="Gordon J."/>
        </authorList>
    </citation>
    <scope>NUCLEOTIDE SEQUENCE [LARGE SCALE GENOMIC DNA]</scope>
    <source>
        <strain evidence="1 2">DSM 15981</strain>
    </source>
</reference>
<dbReference type="EMBL" id="ACCJ01000382">
    <property type="protein sequence ID" value="EEG53288.1"/>
    <property type="molecule type" value="Genomic_DNA"/>
</dbReference>
<dbReference type="HOGENOM" id="CLU_2664496_0_0_9"/>
<comment type="caution">
    <text evidence="1">The sequence shown here is derived from an EMBL/GenBank/DDBJ whole genome shotgun (WGS) entry which is preliminary data.</text>
</comment>
<name>C0D5V2_9FIRM</name>
<dbReference type="Proteomes" id="UP000004756">
    <property type="component" value="Unassembled WGS sequence"/>
</dbReference>
<gene>
    <name evidence="1" type="ORF">CLOSTASPAR_04648</name>
</gene>
<organism evidence="1 2">
    <name type="scientific">[Clostridium] asparagiforme DSM 15981</name>
    <dbReference type="NCBI Taxonomy" id="518636"/>
    <lineage>
        <taxon>Bacteria</taxon>
        <taxon>Bacillati</taxon>
        <taxon>Bacillota</taxon>
        <taxon>Clostridia</taxon>
        <taxon>Lachnospirales</taxon>
        <taxon>Lachnospiraceae</taxon>
        <taxon>Enterocloster</taxon>
    </lineage>
</organism>
<evidence type="ECO:0000313" key="1">
    <source>
        <dbReference type="EMBL" id="EEG53288.1"/>
    </source>
</evidence>
<evidence type="ECO:0000313" key="2">
    <source>
        <dbReference type="Proteomes" id="UP000004756"/>
    </source>
</evidence>
<proteinExistence type="predicted"/>
<protein>
    <submittedName>
        <fullName evidence="1">Uncharacterized protein</fullName>
    </submittedName>
</protein>
<reference evidence="1 2" key="1">
    <citation type="submission" date="2009-01" db="EMBL/GenBank/DDBJ databases">
        <authorList>
            <person name="Fulton L."/>
            <person name="Clifton S."/>
            <person name="Fulton B."/>
            <person name="Xu J."/>
            <person name="Minx P."/>
            <person name="Pepin K.H."/>
            <person name="Johnson M."/>
            <person name="Bhonagiri V."/>
            <person name="Nash W.E."/>
            <person name="Mardis E.R."/>
            <person name="Wilson R.K."/>
        </authorList>
    </citation>
    <scope>NUCLEOTIDE SEQUENCE [LARGE SCALE GENOMIC DNA]</scope>
    <source>
        <strain evidence="1 2">DSM 15981</strain>
    </source>
</reference>
<dbReference type="AlphaFoldDB" id="C0D5V2"/>
<accession>C0D5V2</accession>